<dbReference type="Gene3D" id="3.60.40.10">
    <property type="entry name" value="PPM-type phosphatase domain"/>
    <property type="match status" value="1"/>
</dbReference>
<dbReference type="Pfam" id="PF13672">
    <property type="entry name" value="PP2C_2"/>
    <property type="match status" value="1"/>
</dbReference>
<dbReference type="InterPro" id="IPR036457">
    <property type="entry name" value="PPM-type-like_dom_sf"/>
</dbReference>
<gene>
    <name evidence="2" type="ORF">GCM10012280_17410</name>
</gene>
<reference evidence="2" key="1">
    <citation type="journal article" date="2014" name="Int. J. Syst. Evol. Microbiol.">
        <title>Complete genome sequence of Corynebacterium casei LMG S-19264T (=DSM 44701T), isolated from a smear-ripened cheese.</title>
        <authorList>
            <consortium name="US DOE Joint Genome Institute (JGI-PGF)"/>
            <person name="Walter F."/>
            <person name="Albersmeier A."/>
            <person name="Kalinowski J."/>
            <person name="Ruckert C."/>
        </authorList>
    </citation>
    <scope>NUCLEOTIDE SEQUENCE</scope>
    <source>
        <strain evidence="2">CGMCC 4.7201</strain>
    </source>
</reference>
<dbReference type="SUPFAM" id="SSF81606">
    <property type="entry name" value="PP2C-like"/>
    <property type="match status" value="1"/>
</dbReference>
<accession>A0A918DVU6</accession>
<evidence type="ECO:0000313" key="3">
    <source>
        <dbReference type="Proteomes" id="UP000641932"/>
    </source>
</evidence>
<comment type="caution">
    <text evidence="2">The sequence shown here is derived from an EMBL/GenBank/DDBJ whole genome shotgun (WGS) entry which is preliminary data.</text>
</comment>
<proteinExistence type="predicted"/>
<evidence type="ECO:0000313" key="2">
    <source>
        <dbReference type="EMBL" id="GGO84892.1"/>
    </source>
</evidence>
<reference evidence="2" key="2">
    <citation type="submission" date="2020-09" db="EMBL/GenBank/DDBJ databases">
        <authorList>
            <person name="Sun Q."/>
            <person name="Zhou Y."/>
        </authorList>
    </citation>
    <scope>NUCLEOTIDE SEQUENCE</scope>
    <source>
        <strain evidence="2">CGMCC 4.7201</strain>
    </source>
</reference>
<feature type="domain" description="PPM-type phosphatase" evidence="1">
    <location>
        <begin position="12"/>
        <end position="207"/>
    </location>
</feature>
<dbReference type="EMBL" id="BMMS01000006">
    <property type="protein sequence ID" value="GGO84892.1"/>
    <property type="molecule type" value="Genomic_DNA"/>
</dbReference>
<organism evidence="2 3">
    <name type="scientific">Wenjunlia tyrosinilytica</name>
    <dbReference type="NCBI Taxonomy" id="1544741"/>
    <lineage>
        <taxon>Bacteria</taxon>
        <taxon>Bacillati</taxon>
        <taxon>Actinomycetota</taxon>
        <taxon>Actinomycetes</taxon>
        <taxon>Kitasatosporales</taxon>
        <taxon>Streptomycetaceae</taxon>
        <taxon>Wenjunlia</taxon>
    </lineage>
</organism>
<evidence type="ECO:0000259" key="1">
    <source>
        <dbReference type="Pfam" id="PF13672"/>
    </source>
</evidence>
<sequence length="245" mass="26739">MEIVYSCQPMSGAVNEDFVLGTEDFVIVMDGCTSLTESTGCIHDVPWLVRRLGGHLFRALTAEEGVPLRNALADAINSVCADHASTCDLSNPDSPSTTVAIVRRAGGWLDCLVLADSPVVVEMRDGSVATVRDTQNAPLPGNNRDLRNTDAGFWVASTKPEAAAKCVTDRWPLDRLRRVAVLTDGVTRLVERYGWTYEKLMHELDQSGPAALIRTVREAELATERGRFRGKHHDDATAVLCAFQS</sequence>
<dbReference type="InterPro" id="IPR001932">
    <property type="entry name" value="PPM-type_phosphatase-like_dom"/>
</dbReference>
<dbReference type="AlphaFoldDB" id="A0A918DVU6"/>
<name>A0A918DVU6_9ACTN</name>
<dbReference type="Proteomes" id="UP000641932">
    <property type="component" value="Unassembled WGS sequence"/>
</dbReference>
<protein>
    <recommendedName>
        <fullName evidence="1">PPM-type phosphatase domain-containing protein</fullName>
    </recommendedName>
</protein>
<keyword evidence="3" id="KW-1185">Reference proteome</keyword>
<dbReference type="RefSeq" id="WP_189130958.1">
    <property type="nucleotide sequence ID" value="NZ_BMMS01000006.1"/>
</dbReference>